<evidence type="ECO:0000313" key="2">
    <source>
        <dbReference type="Proteomes" id="UP000193067"/>
    </source>
</evidence>
<dbReference type="Proteomes" id="UP000193067">
    <property type="component" value="Unassembled WGS sequence"/>
</dbReference>
<protein>
    <submittedName>
        <fullName evidence="1">Uncharacterized protein</fullName>
    </submittedName>
</protein>
<keyword evidence="2" id="KW-1185">Reference proteome</keyword>
<dbReference type="EMBL" id="KZ084113">
    <property type="protein sequence ID" value="OSD01201.1"/>
    <property type="molecule type" value="Genomic_DNA"/>
</dbReference>
<sequence length="132" mass="14328">MKLSSTSSPPVALSGSHAAVHTTSWVTACSLHTQQGRQPRKRRPSCELLHGAFSHKATPPSQVKSPAGGLQCRNALMQAPALARNSPQLLRLMRSPVVRCLPPRFDSSATSKFSLMTAMNDTYSSRRTSSQR</sequence>
<organism evidence="1 2">
    <name type="scientific">Trametes coccinea (strain BRFM310)</name>
    <name type="common">Pycnoporus coccineus</name>
    <dbReference type="NCBI Taxonomy" id="1353009"/>
    <lineage>
        <taxon>Eukaryota</taxon>
        <taxon>Fungi</taxon>
        <taxon>Dikarya</taxon>
        <taxon>Basidiomycota</taxon>
        <taxon>Agaricomycotina</taxon>
        <taxon>Agaricomycetes</taxon>
        <taxon>Polyporales</taxon>
        <taxon>Polyporaceae</taxon>
        <taxon>Trametes</taxon>
    </lineage>
</organism>
<dbReference type="AlphaFoldDB" id="A0A1Y2ILU5"/>
<reference evidence="1 2" key="1">
    <citation type="journal article" date="2015" name="Biotechnol. Biofuels">
        <title>Enhanced degradation of softwood versus hardwood by the white-rot fungus Pycnoporus coccineus.</title>
        <authorList>
            <person name="Couturier M."/>
            <person name="Navarro D."/>
            <person name="Chevret D."/>
            <person name="Henrissat B."/>
            <person name="Piumi F."/>
            <person name="Ruiz-Duenas F.J."/>
            <person name="Martinez A.T."/>
            <person name="Grigoriev I.V."/>
            <person name="Riley R."/>
            <person name="Lipzen A."/>
            <person name="Berrin J.G."/>
            <person name="Master E.R."/>
            <person name="Rosso M.N."/>
        </authorList>
    </citation>
    <scope>NUCLEOTIDE SEQUENCE [LARGE SCALE GENOMIC DNA]</scope>
    <source>
        <strain evidence="1 2">BRFM310</strain>
    </source>
</reference>
<proteinExistence type="predicted"/>
<gene>
    <name evidence="1" type="ORF">PYCCODRAFT_554722</name>
</gene>
<accession>A0A1Y2ILU5</accession>
<name>A0A1Y2ILU5_TRAC3</name>
<dbReference type="PROSITE" id="PS51257">
    <property type="entry name" value="PROKAR_LIPOPROTEIN"/>
    <property type="match status" value="1"/>
</dbReference>
<evidence type="ECO:0000313" key="1">
    <source>
        <dbReference type="EMBL" id="OSD01201.1"/>
    </source>
</evidence>